<gene>
    <name evidence="2" type="ORF">TRFO_13502</name>
</gene>
<proteinExistence type="predicted"/>
<dbReference type="Proteomes" id="UP000179807">
    <property type="component" value="Unassembled WGS sequence"/>
</dbReference>
<accession>A0A1J4KXV8</accession>
<sequence length="247" mass="28235">MSLEASKAAIAAIVVLQSKIKELEAEKITLQKGISSLRIQLSNKKEEISQNETNLIAATSRARQMIDNASVMISQITTARLENQELRSNIAKAEEYLSDFETNVQETRQQEIIRRNIIKKNLTEYQKLLNEIFSNFQQSHFGVFLTIAEIGKINYDSDLLPHPIRDVVQKLKKLPTQYSKQPVATKRAIIQGLIRSIELANDIVYKIRELQKSLNASKTPKRIGFDIRAHATNLYVLTHEIKRFNFA</sequence>
<name>A0A1J4KXV8_9EUKA</name>
<keyword evidence="3" id="KW-1185">Reference proteome</keyword>
<feature type="coiled-coil region" evidence="1">
    <location>
        <begin position="6"/>
        <end position="110"/>
    </location>
</feature>
<organism evidence="2 3">
    <name type="scientific">Tritrichomonas foetus</name>
    <dbReference type="NCBI Taxonomy" id="1144522"/>
    <lineage>
        <taxon>Eukaryota</taxon>
        <taxon>Metamonada</taxon>
        <taxon>Parabasalia</taxon>
        <taxon>Tritrichomonadida</taxon>
        <taxon>Tritrichomonadidae</taxon>
        <taxon>Tritrichomonas</taxon>
    </lineage>
</organism>
<dbReference type="OrthoDB" id="10589794at2759"/>
<dbReference type="VEuPathDB" id="TrichDB:TRFO_13502"/>
<dbReference type="EMBL" id="MLAK01000156">
    <property type="protein sequence ID" value="OHT16018.1"/>
    <property type="molecule type" value="Genomic_DNA"/>
</dbReference>
<reference evidence="2" key="1">
    <citation type="submission" date="2016-10" db="EMBL/GenBank/DDBJ databases">
        <authorList>
            <person name="Benchimol M."/>
            <person name="Almeida L.G."/>
            <person name="Vasconcelos A.T."/>
            <person name="Perreira-Neves A."/>
            <person name="Rosa I.A."/>
            <person name="Tasca T."/>
            <person name="Bogo M.R."/>
            <person name="de Souza W."/>
        </authorList>
    </citation>
    <scope>NUCLEOTIDE SEQUENCE [LARGE SCALE GENOMIC DNA]</scope>
    <source>
        <strain evidence="2">K</strain>
    </source>
</reference>
<protein>
    <submittedName>
        <fullName evidence="2">Uncharacterized protein</fullName>
    </submittedName>
</protein>
<evidence type="ECO:0000313" key="2">
    <source>
        <dbReference type="EMBL" id="OHT16018.1"/>
    </source>
</evidence>
<keyword evidence="1" id="KW-0175">Coiled coil</keyword>
<dbReference type="RefSeq" id="XP_068369154.1">
    <property type="nucleotide sequence ID" value="XM_068497290.1"/>
</dbReference>
<dbReference type="AlphaFoldDB" id="A0A1J4KXV8"/>
<evidence type="ECO:0000256" key="1">
    <source>
        <dbReference type="SAM" id="Coils"/>
    </source>
</evidence>
<dbReference type="GeneID" id="94831994"/>
<comment type="caution">
    <text evidence="2">The sequence shown here is derived from an EMBL/GenBank/DDBJ whole genome shotgun (WGS) entry which is preliminary data.</text>
</comment>
<evidence type="ECO:0000313" key="3">
    <source>
        <dbReference type="Proteomes" id="UP000179807"/>
    </source>
</evidence>